<dbReference type="Pfam" id="PF21799">
    <property type="entry name" value="MurD-like_N"/>
    <property type="match status" value="1"/>
</dbReference>
<evidence type="ECO:0000256" key="2">
    <source>
        <dbReference type="ARBA" id="ARBA00004752"/>
    </source>
</evidence>
<dbReference type="GO" id="GO:0051301">
    <property type="term" value="P:cell division"/>
    <property type="evidence" value="ECO:0007669"/>
    <property type="project" value="UniProtKB-KW"/>
</dbReference>
<keyword evidence="7 8" id="KW-0133">Cell shape</keyword>
<dbReference type="NCBIfam" id="TIGR01087">
    <property type="entry name" value="murD"/>
    <property type="match status" value="1"/>
</dbReference>
<keyword evidence="5 7" id="KW-0547">Nucleotide-binding</keyword>
<dbReference type="InterPro" id="IPR005762">
    <property type="entry name" value="MurD"/>
</dbReference>
<proteinExistence type="inferred from homology"/>
<keyword evidence="7 8" id="KW-0132">Cell division</keyword>
<gene>
    <name evidence="7" type="primary">murD</name>
    <name evidence="11" type="ORF">A2648_00830</name>
</gene>
<sequence length="439" mass="49213">MNFNYKKYFKDKRVTVMGLGLLGRGVGDTIFLSECGAEIIVTDLKNKKELTSSILKLKRFKNIKFVLGEHRLEDFRNRDFILESAGVPLNSPYIAEAKKHGVPVEMSASLFARLSGVPIIGITGTRGKSTVAHLIFHILKSAGKRVVLGGNILGISNLPFLKIANNLDYAVLELDSWQLQGFGELKLSPHISVLTTFYPDHMNYYGNKMKKYFSDKALIFSNQKKGDILVAGKQTLPYIKRWGGRLKGKVIIPATENFSTQLLGAHNNYNVELAVTTARFIGISNQDIKRALKSFKGIPYRLELVRNLRGIKFYNDTTATTPEATIAALRALKPQKVILIMGGSDKGLDMENLASELKKMNGEIVFLKGTGTKRFRKKYPLSKITQHEFDSINKAVNYAFGRARKKEVIILSPAFASFGMFKNEYDRGEQFNSIVKKLK</sequence>
<accession>A0A1G2CVV7</accession>
<dbReference type="Pfam" id="PF02875">
    <property type="entry name" value="Mur_ligase_C"/>
    <property type="match status" value="1"/>
</dbReference>
<evidence type="ECO:0000313" key="12">
    <source>
        <dbReference type="Proteomes" id="UP000178841"/>
    </source>
</evidence>
<keyword evidence="7 8" id="KW-0573">Peptidoglycan synthesis</keyword>
<feature type="domain" description="Mur ligase central" evidence="10">
    <location>
        <begin position="122"/>
        <end position="233"/>
    </location>
</feature>
<dbReference type="InterPro" id="IPR004101">
    <property type="entry name" value="Mur_ligase_C"/>
</dbReference>
<dbReference type="GO" id="GO:0005737">
    <property type="term" value="C:cytoplasm"/>
    <property type="evidence" value="ECO:0007669"/>
    <property type="project" value="UniProtKB-SubCell"/>
</dbReference>
<evidence type="ECO:0000256" key="3">
    <source>
        <dbReference type="ARBA" id="ARBA00022490"/>
    </source>
</evidence>
<dbReference type="SUPFAM" id="SSF51984">
    <property type="entry name" value="MurCD N-terminal domain"/>
    <property type="match status" value="1"/>
</dbReference>
<dbReference type="PANTHER" id="PTHR43692">
    <property type="entry name" value="UDP-N-ACETYLMURAMOYLALANINE--D-GLUTAMATE LIGASE"/>
    <property type="match status" value="1"/>
</dbReference>
<reference evidence="11 12" key="1">
    <citation type="journal article" date="2016" name="Nat. Commun.">
        <title>Thousands of microbial genomes shed light on interconnected biogeochemical processes in an aquifer system.</title>
        <authorList>
            <person name="Anantharaman K."/>
            <person name="Brown C.T."/>
            <person name="Hug L.A."/>
            <person name="Sharon I."/>
            <person name="Castelle C.J."/>
            <person name="Probst A.J."/>
            <person name="Thomas B.C."/>
            <person name="Singh A."/>
            <person name="Wilkins M.J."/>
            <person name="Karaoz U."/>
            <person name="Brodie E.L."/>
            <person name="Williams K.H."/>
            <person name="Hubbard S.S."/>
            <person name="Banfield J.F."/>
        </authorList>
    </citation>
    <scope>NUCLEOTIDE SEQUENCE [LARGE SCALE GENOMIC DNA]</scope>
</reference>
<evidence type="ECO:0000313" key="11">
    <source>
        <dbReference type="EMBL" id="OGZ04628.1"/>
    </source>
</evidence>
<keyword evidence="7 8" id="KW-0961">Cell wall biogenesis/degradation</keyword>
<evidence type="ECO:0000256" key="1">
    <source>
        <dbReference type="ARBA" id="ARBA00004496"/>
    </source>
</evidence>
<evidence type="ECO:0000259" key="10">
    <source>
        <dbReference type="Pfam" id="PF08245"/>
    </source>
</evidence>
<keyword evidence="7 8" id="KW-0131">Cell cycle</keyword>
<dbReference type="Gene3D" id="3.40.1190.10">
    <property type="entry name" value="Mur-like, catalytic domain"/>
    <property type="match status" value="1"/>
</dbReference>
<dbReference type="STRING" id="1798657.A2648_00830"/>
<evidence type="ECO:0000256" key="5">
    <source>
        <dbReference type="ARBA" id="ARBA00022741"/>
    </source>
</evidence>
<evidence type="ECO:0000256" key="6">
    <source>
        <dbReference type="ARBA" id="ARBA00022840"/>
    </source>
</evidence>
<protein>
    <recommendedName>
        <fullName evidence="7 8">UDP-N-acetylmuramoylalanine--D-glutamate ligase</fullName>
        <ecNumber evidence="7 8">6.3.2.9</ecNumber>
    </recommendedName>
    <alternativeName>
        <fullName evidence="7">D-glutamic acid-adding enzyme</fullName>
    </alternativeName>
    <alternativeName>
        <fullName evidence="7">UDP-N-acetylmuramoyl-L-alanyl-D-glutamate synthetase</fullName>
    </alternativeName>
</protein>
<dbReference type="HAMAP" id="MF_00639">
    <property type="entry name" value="MurD"/>
    <property type="match status" value="1"/>
</dbReference>
<comment type="function">
    <text evidence="7 8">Cell wall formation. Catalyzes the addition of glutamate to the nucleotide precursor UDP-N-acetylmuramoyl-L-alanine (UMA).</text>
</comment>
<keyword evidence="6 7" id="KW-0067">ATP-binding</keyword>
<dbReference type="GO" id="GO:0071555">
    <property type="term" value="P:cell wall organization"/>
    <property type="evidence" value="ECO:0007669"/>
    <property type="project" value="UniProtKB-KW"/>
</dbReference>
<dbReference type="SUPFAM" id="SSF53244">
    <property type="entry name" value="MurD-like peptide ligases, peptide-binding domain"/>
    <property type="match status" value="1"/>
</dbReference>
<evidence type="ECO:0000256" key="7">
    <source>
        <dbReference type="HAMAP-Rule" id="MF_00639"/>
    </source>
</evidence>
<dbReference type="Gene3D" id="3.40.50.720">
    <property type="entry name" value="NAD(P)-binding Rossmann-like Domain"/>
    <property type="match status" value="1"/>
</dbReference>
<comment type="similarity">
    <text evidence="7">Belongs to the MurCDEF family.</text>
</comment>
<comment type="catalytic activity">
    <reaction evidence="7 8">
        <text>UDP-N-acetyl-alpha-D-muramoyl-L-alanine + D-glutamate + ATP = UDP-N-acetyl-alpha-D-muramoyl-L-alanyl-D-glutamate + ADP + phosphate + H(+)</text>
        <dbReference type="Rhea" id="RHEA:16429"/>
        <dbReference type="ChEBI" id="CHEBI:15378"/>
        <dbReference type="ChEBI" id="CHEBI:29986"/>
        <dbReference type="ChEBI" id="CHEBI:30616"/>
        <dbReference type="ChEBI" id="CHEBI:43474"/>
        <dbReference type="ChEBI" id="CHEBI:83898"/>
        <dbReference type="ChEBI" id="CHEBI:83900"/>
        <dbReference type="ChEBI" id="CHEBI:456216"/>
        <dbReference type="EC" id="6.3.2.9"/>
    </reaction>
</comment>
<organism evidence="11 12">
    <name type="scientific">Candidatus Lloydbacteria bacterium RIFCSPHIGHO2_01_FULL_41_20</name>
    <dbReference type="NCBI Taxonomy" id="1798657"/>
    <lineage>
        <taxon>Bacteria</taxon>
        <taxon>Candidatus Lloydiibacteriota</taxon>
    </lineage>
</organism>
<dbReference type="InterPro" id="IPR036615">
    <property type="entry name" value="Mur_ligase_C_dom_sf"/>
</dbReference>
<dbReference type="Pfam" id="PF08245">
    <property type="entry name" value="Mur_ligase_M"/>
    <property type="match status" value="1"/>
</dbReference>
<dbReference type="InterPro" id="IPR036565">
    <property type="entry name" value="Mur-like_cat_sf"/>
</dbReference>
<keyword evidence="4 7" id="KW-0436">Ligase</keyword>
<comment type="caution">
    <text evidence="11">The sequence shown here is derived from an EMBL/GenBank/DDBJ whole genome shotgun (WGS) entry which is preliminary data.</text>
</comment>
<dbReference type="Gene3D" id="3.90.190.20">
    <property type="entry name" value="Mur ligase, C-terminal domain"/>
    <property type="match status" value="1"/>
</dbReference>
<dbReference type="GO" id="GO:0008764">
    <property type="term" value="F:UDP-N-acetylmuramoylalanine-D-glutamate ligase activity"/>
    <property type="evidence" value="ECO:0007669"/>
    <property type="project" value="UniProtKB-UniRule"/>
</dbReference>
<dbReference type="InterPro" id="IPR013221">
    <property type="entry name" value="Mur_ligase_cen"/>
</dbReference>
<evidence type="ECO:0000256" key="8">
    <source>
        <dbReference type="RuleBase" id="RU003664"/>
    </source>
</evidence>
<dbReference type="GO" id="GO:0009252">
    <property type="term" value="P:peptidoglycan biosynthetic process"/>
    <property type="evidence" value="ECO:0007669"/>
    <property type="project" value="UniProtKB-UniRule"/>
</dbReference>
<keyword evidence="3 7" id="KW-0963">Cytoplasm</keyword>
<dbReference type="EMBL" id="MHLH01000003">
    <property type="protein sequence ID" value="OGZ04628.1"/>
    <property type="molecule type" value="Genomic_DNA"/>
</dbReference>
<dbReference type="PANTHER" id="PTHR43692:SF1">
    <property type="entry name" value="UDP-N-ACETYLMURAMOYLALANINE--D-GLUTAMATE LIGASE"/>
    <property type="match status" value="1"/>
</dbReference>
<dbReference type="AlphaFoldDB" id="A0A1G2CVV7"/>
<dbReference type="SUPFAM" id="SSF53623">
    <property type="entry name" value="MurD-like peptide ligases, catalytic domain"/>
    <property type="match status" value="1"/>
</dbReference>
<comment type="pathway">
    <text evidence="2 7 8">Cell wall biogenesis; peptidoglycan biosynthesis.</text>
</comment>
<feature type="domain" description="Mur ligase C-terminal" evidence="9">
    <location>
        <begin position="301"/>
        <end position="414"/>
    </location>
</feature>
<dbReference type="GO" id="GO:0008360">
    <property type="term" value="P:regulation of cell shape"/>
    <property type="evidence" value="ECO:0007669"/>
    <property type="project" value="UniProtKB-KW"/>
</dbReference>
<dbReference type="UniPathway" id="UPA00219"/>
<feature type="binding site" evidence="7">
    <location>
        <begin position="124"/>
        <end position="130"/>
    </location>
    <ligand>
        <name>ATP</name>
        <dbReference type="ChEBI" id="CHEBI:30616"/>
    </ligand>
</feature>
<comment type="subcellular location">
    <subcellularLocation>
        <location evidence="1 7 8">Cytoplasm</location>
    </subcellularLocation>
</comment>
<dbReference type="Proteomes" id="UP000178841">
    <property type="component" value="Unassembled WGS sequence"/>
</dbReference>
<evidence type="ECO:0000256" key="4">
    <source>
        <dbReference type="ARBA" id="ARBA00022598"/>
    </source>
</evidence>
<name>A0A1G2CVV7_9BACT</name>
<evidence type="ECO:0000259" key="9">
    <source>
        <dbReference type="Pfam" id="PF02875"/>
    </source>
</evidence>
<dbReference type="GO" id="GO:0005524">
    <property type="term" value="F:ATP binding"/>
    <property type="evidence" value="ECO:0007669"/>
    <property type="project" value="UniProtKB-UniRule"/>
</dbReference>
<dbReference type="EC" id="6.3.2.9" evidence="7 8"/>